<organism evidence="4 5">
    <name type="scientific">Mycolicibacterium duvalii</name>
    <dbReference type="NCBI Taxonomy" id="39688"/>
    <lineage>
        <taxon>Bacteria</taxon>
        <taxon>Bacillati</taxon>
        <taxon>Actinomycetota</taxon>
        <taxon>Actinomycetes</taxon>
        <taxon>Mycobacteriales</taxon>
        <taxon>Mycobacteriaceae</taxon>
        <taxon>Mycolicibacterium</taxon>
    </lineage>
</organism>
<proteinExistence type="inferred from homology"/>
<keyword evidence="3" id="KW-0456">Lyase</keyword>
<dbReference type="AlphaFoldDB" id="A0A7I7K0P9"/>
<dbReference type="InterPro" id="IPR014748">
    <property type="entry name" value="Enoyl-CoA_hydra_C"/>
</dbReference>
<evidence type="ECO:0000256" key="2">
    <source>
        <dbReference type="ARBA" id="ARBA00023098"/>
    </source>
</evidence>
<dbReference type="KEGG" id="mdu:MDUV_25070"/>
<evidence type="ECO:0000313" key="4">
    <source>
        <dbReference type="EMBL" id="BBX17647.1"/>
    </source>
</evidence>
<dbReference type="PANTHER" id="PTHR11941">
    <property type="entry name" value="ENOYL-COA HYDRATASE-RELATED"/>
    <property type="match status" value="1"/>
</dbReference>
<comment type="similarity">
    <text evidence="1">Belongs to the enoyl-CoA hydratase/isomerase family.</text>
</comment>
<gene>
    <name evidence="4" type="ORF">MDUV_25070</name>
</gene>
<dbReference type="NCBIfam" id="NF004857">
    <property type="entry name" value="PRK06210.1"/>
    <property type="match status" value="1"/>
</dbReference>
<dbReference type="Gene3D" id="3.90.226.10">
    <property type="entry name" value="2-enoyl-CoA Hydratase, Chain A, domain 1"/>
    <property type="match status" value="1"/>
</dbReference>
<dbReference type="Proteomes" id="UP000467006">
    <property type="component" value="Chromosome"/>
</dbReference>
<keyword evidence="2" id="KW-0443">Lipid metabolism</keyword>
<dbReference type="OrthoDB" id="9777711at2"/>
<dbReference type="Pfam" id="PF00378">
    <property type="entry name" value="ECH_1"/>
    <property type="match status" value="1"/>
</dbReference>
<dbReference type="CDD" id="cd06558">
    <property type="entry name" value="crotonase-like"/>
    <property type="match status" value="1"/>
</dbReference>
<dbReference type="GO" id="GO:0016829">
    <property type="term" value="F:lyase activity"/>
    <property type="evidence" value="ECO:0007669"/>
    <property type="project" value="UniProtKB-KW"/>
</dbReference>
<dbReference type="SUPFAM" id="SSF52096">
    <property type="entry name" value="ClpP/crotonase"/>
    <property type="match status" value="1"/>
</dbReference>
<evidence type="ECO:0000313" key="5">
    <source>
        <dbReference type="Proteomes" id="UP000467006"/>
    </source>
</evidence>
<keyword evidence="5" id="KW-1185">Reference proteome</keyword>
<name>A0A7I7K0P9_9MYCO</name>
<evidence type="ECO:0000256" key="3">
    <source>
        <dbReference type="ARBA" id="ARBA00023239"/>
    </source>
</evidence>
<dbReference type="PANTHER" id="PTHR11941:SF133">
    <property type="entry name" value="1,2-EPOXYPHENYLACETYL-COA ISOMERASE"/>
    <property type="match status" value="1"/>
</dbReference>
<dbReference type="InterPro" id="IPR029045">
    <property type="entry name" value="ClpP/crotonase-like_dom_sf"/>
</dbReference>
<dbReference type="EMBL" id="AP022563">
    <property type="protein sequence ID" value="BBX17647.1"/>
    <property type="molecule type" value="Genomic_DNA"/>
</dbReference>
<reference evidence="4 5" key="1">
    <citation type="journal article" date="2019" name="Emerg. Microbes Infect.">
        <title>Comprehensive subspecies identification of 175 nontuberculous mycobacteria species based on 7547 genomic profiles.</title>
        <authorList>
            <person name="Matsumoto Y."/>
            <person name="Kinjo T."/>
            <person name="Motooka D."/>
            <person name="Nabeya D."/>
            <person name="Jung N."/>
            <person name="Uechi K."/>
            <person name="Horii T."/>
            <person name="Iida T."/>
            <person name="Fujita J."/>
            <person name="Nakamura S."/>
        </authorList>
    </citation>
    <scope>NUCLEOTIDE SEQUENCE [LARGE SCALE GENOMIC DNA]</scope>
    <source>
        <strain evidence="4 5">JCM 6396</strain>
    </source>
</reference>
<accession>A0A7I7K0P9</accession>
<dbReference type="GO" id="GO:0006635">
    <property type="term" value="P:fatty acid beta-oxidation"/>
    <property type="evidence" value="ECO:0007669"/>
    <property type="project" value="TreeGrafter"/>
</dbReference>
<evidence type="ECO:0000256" key="1">
    <source>
        <dbReference type="ARBA" id="ARBA00005254"/>
    </source>
</evidence>
<protein>
    <submittedName>
        <fullName evidence="4">Enoyl-CoA hydratase</fullName>
    </submittedName>
</protein>
<dbReference type="Gene3D" id="1.10.12.10">
    <property type="entry name" value="Lyase 2-enoyl-coa Hydratase, Chain A, domain 2"/>
    <property type="match status" value="1"/>
</dbReference>
<dbReference type="InterPro" id="IPR001753">
    <property type="entry name" value="Enoyl-CoA_hydra/iso"/>
</dbReference>
<sequence>MSIYRAEEGIGVSAAERVAAPGAAPGDQPVRYEVHDTGVAVLTLNRPERMNAWGGGLAGAFYRCIDRAEADPAVRVIVLTGAGRAFCAGADMGDLDGIGSVSASAADTDVTQLVGERHPHFVTELHKPVVAAINGACAGIGLTQALMCDIRFAAAGAKFTTAFSRRGLIAEYGISWILPRVVGWGAALDLLLSGRTFYADEAKELGLVKEVVAPEELLPRALAYAEDMAAHCAPSALAVIKRQIYGDALRNVHDTSARAETLMHESMQRPDFIEGITAFFEKRQPHFGPMELEKEDAS</sequence>